<evidence type="ECO:0000256" key="1">
    <source>
        <dbReference type="SAM" id="MobiDB-lite"/>
    </source>
</evidence>
<keyword evidence="5" id="KW-1185">Reference proteome</keyword>
<dbReference type="Pfam" id="PF07727">
    <property type="entry name" value="RVT_2"/>
    <property type="match status" value="1"/>
</dbReference>
<evidence type="ECO:0000259" key="2">
    <source>
        <dbReference type="Pfam" id="PF07727"/>
    </source>
</evidence>
<name>A0ABQ5J1A6_9ASTR</name>
<dbReference type="EMBL" id="BQNB010021351">
    <property type="protein sequence ID" value="GJU05477.1"/>
    <property type="molecule type" value="Genomic_DNA"/>
</dbReference>
<comment type="caution">
    <text evidence="4">The sequence shown here is derived from an EMBL/GenBank/DDBJ whole genome shotgun (WGS) entry which is preliminary data.</text>
</comment>
<organism evidence="4 5">
    <name type="scientific">Tanacetum coccineum</name>
    <dbReference type="NCBI Taxonomy" id="301880"/>
    <lineage>
        <taxon>Eukaryota</taxon>
        <taxon>Viridiplantae</taxon>
        <taxon>Streptophyta</taxon>
        <taxon>Embryophyta</taxon>
        <taxon>Tracheophyta</taxon>
        <taxon>Spermatophyta</taxon>
        <taxon>Magnoliopsida</taxon>
        <taxon>eudicotyledons</taxon>
        <taxon>Gunneridae</taxon>
        <taxon>Pentapetalae</taxon>
        <taxon>asterids</taxon>
        <taxon>campanulids</taxon>
        <taxon>Asterales</taxon>
        <taxon>Asteraceae</taxon>
        <taxon>Asteroideae</taxon>
        <taxon>Anthemideae</taxon>
        <taxon>Anthemidinae</taxon>
        <taxon>Tanacetum</taxon>
    </lineage>
</organism>
<evidence type="ECO:0000313" key="5">
    <source>
        <dbReference type="Proteomes" id="UP001151760"/>
    </source>
</evidence>
<dbReference type="InterPro" id="IPR013103">
    <property type="entry name" value="RVT_2"/>
</dbReference>
<sequence length="1044" mass="114366">MILPPVTMEEQIAFQRETKARTILLQSLLEDHIADFHHLDDAKDIWLAVKARFVGNEESKKMRKSMLKQDFGTLEIDVKGVLSYDSRVPAAPTHSAFISAASTNSKWSTADSKCQPSSVSYTATSSLLMLQAIVGDILQGMYRDEGYGDDAVDAADGVITDGIFADGVFVATGNGSVGVFVAAGVGADGVSVTSSDATDAKTQFALMGLSPQVQLEESEARSDEVFDLSAPSIFDSCLKDALEKHTTMTVTNVLTTQRTPAFASCVSSVKSSSLKTKDQLASTLFSLLKDFTQRLMTKGPCNVHSKSSFSFKEIYCDFYENQLRLNNAPVWKNVENIPSFVPRPAYVPAGSRNRPTSVPAGRPFPLLDSGDVETSVRPQQVVLGKVTGHICIGDPRTMDNPHTNKDLGIVDSGCSRSMTGNKEKLADFVKIKGGTVTFGGGDGKITGKGTIRTSNFHFENVYYVEELQNFNLFSVSQICDTKHKIPTKIWGAERENRDPYRVTARTMLATLSTYLVLDRRRSTAVMFKQVLKILTSCRHTQDSDSECDDQVDLLQGVQAYEAILQQRDTLENSCYGSDGSGVLLTRIPVLVLIAVGGSDVPSTPSSSVVEPVHANTPLPPGHSLGSSENSTRFFSPSDLVNQYHHIQKMMTLYLGILPQAWCDEFEVLMKGEFEMSAMGELTFFLGLQVTQKPDGIFISQDKYVQDILKKFDMESIHVVPHVFEASRQDISLQPTKTWSMVPKRFSFMLEAYTDSDYAGSHDNWFISVVLHEESGIILMINIHSGWLSVCLLVREFLLVALNVPTARTIPAGFQTTSSNSPSTPVPTLNRILVIIIQMADLKYHDEHNKVGFLEKPKGSADYHQGPLFSIPTSLPSSSRTHVSKTKTNPLPLNVEDDVFGGSLISHLSGSTNDHLQYTQVVLWDPDKLTALCSLVNSLVQKTDSQAFDLKAHKLVFKEVVGKLVKKVKELEDKLQGRKRKFVMTESDIEEEEEQDVDPLIKLAKAAATAAADSVVPTGGSNEDDIPPSSSTPSDAFAGGSANYS</sequence>
<accession>A0ABQ5J1A6</accession>
<proteinExistence type="predicted"/>
<feature type="domain" description="Reverse transcriptase Ty1/copia-type" evidence="2">
    <location>
        <begin position="663"/>
        <end position="715"/>
    </location>
</feature>
<dbReference type="Pfam" id="PF22936">
    <property type="entry name" value="Pol_BBD"/>
    <property type="match status" value="1"/>
</dbReference>
<reference evidence="4" key="2">
    <citation type="submission" date="2022-01" db="EMBL/GenBank/DDBJ databases">
        <authorList>
            <person name="Yamashiro T."/>
            <person name="Shiraishi A."/>
            <person name="Satake H."/>
            <person name="Nakayama K."/>
        </authorList>
    </citation>
    <scope>NUCLEOTIDE SEQUENCE</scope>
</reference>
<dbReference type="Proteomes" id="UP001151760">
    <property type="component" value="Unassembled WGS sequence"/>
</dbReference>
<feature type="domain" description="Retrovirus-related Pol polyprotein from transposon TNT 1-94-like beta-barrel" evidence="3">
    <location>
        <begin position="409"/>
        <end position="480"/>
    </location>
</feature>
<evidence type="ECO:0000259" key="3">
    <source>
        <dbReference type="Pfam" id="PF22936"/>
    </source>
</evidence>
<dbReference type="InterPro" id="IPR054722">
    <property type="entry name" value="PolX-like_BBD"/>
</dbReference>
<evidence type="ECO:0000313" key="4">
    <source>
        <dbReference type="EMBL" id="GJU05477.1"/>
    </source>
</evidence>
<gene>
    <name evidence="4" type="ORF">Tco_1121907</name>
</gene>
<protein>
    <submittedName>
        <fullName evidence="4">Ribonuclease H-like domain-containing protein</fullName>
    </submittedName>
</protein>
<feature type="region of interest" description="Disordered" evidence="1">
    <location>
        <begin position="1011"/>
        <end position="1044"/>
    </location>
</feature>
<reference evidence="4" key="1">
    <citation type="journal article" date="2022" name="Int. J. Mol. Sci.">
        <title>Draft Genome of Tanacetum Coccineum: Genomic Comparison of Closely Related Tanacetum-Family Plants.</title>
        <authorList>
            <person name="Yamashiro T."/>
            <person name="Shiraishi A."/>
            <person name="Nakayama K."/>
            <person name="Satake H."/>
        </authorList>
    </citation>
    <scope>NUCLEOTIDE SEQUENCE</scope>
</reference>